<protein>
    <recommendedName>
        <fullName evidence="7">1-aminocyclopropane-1-carboxylate deaminase</fullName>
    </recommendedName>
</protein>
<evidence type="ECO:0000256" key="4">
    <source>
        <dbReference type="SAM" id="MobiDB-lite"/>
    </source>
</evidence>
<evidence type="ECO:0000256" key="3">
    <source>
        <dbReference type="ARBA" id="ARBA00022898"/>
    </source>
</evidence>
<feature type="region of interest" description="Disordered" evidence="4">
    <location>
        <begin position="321"/>
        <end position="356"/>
    </location>
</feature>
<dbReference type="GO" id="GO:0019148">
    <property type="term" value="F:D-cysteine desulfhydrase activity"/>
    <property type="evidence" value="ECO:0007669"/>
    <property type="project" value="TreeGrafter"/>
</dbReference>
<feature type="region of interest" description="Disordered" evidence="4">
    <location>
        <begin position="216"/>
        <end position="245"/>
    </location>
</feature>
<organism evidence="5 6">
    <name type="scientific">Leptospira wolbachii serovar Codice str. CDC</name>
    <dbReference type="NCBI Taxonomy" id="1218599"/>
    <lineage>
        <taxon>Bacteria</taxon>
        <taxon>Pseudomonadati</taxon>
        <taxon>Spirochaetota</taxon>
        <taxon>Spirochaetia</taxon>
        <taxon>Leptospirales</taxon>
        <taxon>Leptospiraceae</taxon>
        <taxon>Leptospira</taxon>
    </lineage>
</organism>
<dbReference type="EMBL" id="AOGZ02000014">
    <property type="protein sequence ID" value="EOQ96389.1"/>
    <property type="molecule type" value="Genomic_DNA"/>
</dbReference>
<evidence type="ECO:0000256" key="1">
    <source>
        <dbReference type="ARBA" id="ARBA00001933"/>
    </source>
</evidence>
<evidence type="ECO:0000313" key="6">
    <source>
        <dbReference type="Proteomes" id="UP000013984"/>
    </source>
</evidence>
<sequence>MRISMDDTTQKNHQDKISLTNPLENWNKTGFPKDFPIQITDLPWQALESFPTELPDNNDLETEVAPTDQTNNPSIPYLYFLRDDLLPLGLGTKWRKVQGILVFLNENQIRKVLLWGSIHGNYLASFAYILRQYGLEIECIAYSRDPQLKTYNEQMVRGHSHSIECYANRREAYAAWLEKQNGYPGLTLPEFGIHPSQILGLKSFWEKLKLEMEKLSGSLPSHEPRNNDRKRRPLEDQINPSQTKQETSKFTAILVLEIGSGATFLSAMDAYWGSSILVLGVMVGEPKAKWTLKVKDLQTELGLRTIPIPLEQILELPTLDGRPIPRTPNQVMDSIPVDHSDGDSSPDPKVLPKTNQKSASFAKKNQALNNWIASFYRNTRILLEPVYSGNTVYSLLREIHEMRLSFQVRGEQSRTETNIESEFFPNKFLKRSPSGEMIPIFYLHQGGQIQHLHLVFDRN</sequence>
<dbReference type="Proteomes" id="UP000013984">
    <property type="component" value="Unassembled WGS sequence"/>
</dbReference>
<dbReference type="SUPFAM" id="SSF53686">
    <property type="entry name" value="Tryptophan synthase beta subunit-like PLP-dependent enzymes"/>
    <property type="match status" value="1"/>
</dbReference>
<dbReference type="AlphaFoldDB" id="R9A327"/>
<dbReference type="PANTHER" id="PTHR43780">
    <property type="entry name" value="1-AMINOCYCLOPROPANE-1-CARBOXYLATE DEAMINASE-RELATED"/>
    <property type="match status" value="1"/>
</dbReference>
<evidence type="ECO:0000256" key="2">
    <source>
        <dbReference type="ARBA" id="ARBA00008639"/>
    </source>
</evidence>
<dbReference type="STRING" id="1218599.LEP1GSC195_1553"/>
<accession>R9A327</accession>
<keyword evidence="3" id="KW-0663">Pyridoxal phosphate</keyword>
<evidence type="ECO:0008006" key="7">
    <source>
        <dbReference type="Google" id="ProtNLM"/>
    </source>
</evidence>
<comment type="cofactor">
    <cofactor evidence="1">
        <name>pyridoxal 5'-phosphate</name>
        <dbReference type="ChEBI" id="CHEBI:597326"/>
    </cofactor>
</comment>
<dbReference type="Gene3D" id="3.40.50.1100">
    <property type="match status" value="1"/>
</dbReference>
<dbReference type="InterPro" id="IPR036052">
    <property type="entry name" value="TrpB-like_PALP_sf"/>
</dbReference>
<comment type="similarity">
    <text evidence="2">Belongs to the ACC deaminase/D-cysteine desulfhydrase family.</text>
</comment>
<gene>
    <name evidence="5" type="ORF">LEP1GSC195_1553</name>
</gene>
<reference evidence="5" key="1">
    <citation type="submission" date="2013-04" db="EMBL/GenBank/DDBJ databases">
        <authorList>
            <person name="Harkins D.M."/>
            <person name="Durkin A.S."/>
            <person name="Brinkac L.M."/>
            <person name="Haft D.H."/>
            <person name="Selengut J.D."/>
            <person name="Sanka R."/>
            <person name="DePew J."/>
            <person name="Purushe J."/>
            <person name="Galloway R.L."/>
            <person name="Vinetz J.M."/>
            <person name="Sutton G.G."/>
            <person name="Nierman W.C."/>
            <person name="Fouts D.E."/>
        </authorList>
    </citation>
    <scope>NUCLEOTIDE SEQUENCE [LARGE SCALE GENOMIC DNA]</scope>
    <source>
        <strain evidence="5">CDC</strain>
    </source>
</reference>
<comment type="caution">
    <text evidence="5">The sequence shown here is derived from an EMBL/GenBank/DDBJ whole genome shotgun (WGS) entry which is preliminary data.</text>
</comment>
<keyword evidence="6" id="KW-1185">Reference proteome</keyword>
<evidence type="ECO:0000313" key="5">
    <source>
        <dbReference type="EMBL" id="EOQ96389.1"/>
    </source>
</evidence>
<proteinExistence type="inferred from homology"/>
<dbReference type="PANTHER" id="PTHR43780:SF2">
    <property type="entry name" value="1-AMINOCYCLOPROPANE-1-CARBOXYLATE DEAMINASE-RELATED"/>
    <property type="match status" value="1"/>
</dbReference>
<name>R9A327_9LEPT</name>
<dbReference type="InterPro" id="IPR027278">
    <property type="entry name" value="ACCD_DCysDesulf"/>
</dbReference>